<evidence type="ECO:0000313" key="12">
    <source>
        <dbReference type="Proteomes" id="UP001054902"/>
    </source>
</evidence>
<accession>A0AAD3CWP8</accession>
<dbReference type="Proteomes" id="UP001054902">
    <property type="component" value="Unassembled WGS sequence"/>
</dbReference>
<comment type="similarity">
    <text evidence="8">Belongs to the peroxiredoxin family. BCP/PrxQ subfamily.</text>
</comment>
<reference evidence="11 12" key="1">
    <citation type="journal article" date="2021" name="Sci. Rep.">
        <title>The genome of the diatom Chaetoceros tenuissimus carries an ancient integrated fragment of an extant virus.</title>
        <authorList>
            <person name="Hongo Y."/>
            <person name="Kimura K."/>
            <person name="Takaki Y."/>
            <person name="Yoshida Y."/>
            <person name="Baba S."/>
            <person name="Kobayashi G."/>
            <person name="Nagasaki K."/>
            <person name="Hano T."/>
            <person name="Tomaru Y."/>
        </authorList>
    </citation>
    <scope>NUCLEOTIDE SEQUENCE [LARGE SCALE GENOMIC DNA]</scope>
    <source>
        <strain evidence="11 12">NIES-3715</strain>
    </source>
</reference>
<keyword evidence="6" id="KW-0676">Redox-active center</keyword>
<keyword evidence="3" id="KW-0049">Antioxidant</keyword>
<organism evidence="11 12">
    <name type="scientific">Chaetoceros tenuissimus</name>
    <dbReference type="NCBI Taxonomy" id="426638"/>
    <lineage>
        <taxon>Eukaryota</taxon>
        <taxon>Sar</taxon>
        <taxon>Stramenopiles</taxon>
        <taxon>Ochrophyta</taxon>
        <taxon>Bacillariophyta</taxon>
        <taxon>Coscinodiscophyceae</taxon>
        <taxon>Chaetocerotophycidae</taxon>
        <taxon>Chaetocerotales</taxon>
        <taxon>Chaetocerotaceae</taxon>
        <taxon>Chaetoceros</taxon>
    </lineage>
</organism>
<sequence length="208" mass="22418">MTVLGFSMSMSTSQEHLARRSFIGSMGATAAGLCGMSCTPKIANAATSGATASVGVKAPSFELANSKGGMTSLESLLQDKKYTILYFYPGAFSKGCTLESIAFQRDVEKYKALNAQIVGISVDSVEKNAQFCAEEKLDFFMLSDKGGKVSKLYGSALSIPGFGTFSNRQTYIIAPTGELKWVFTDVESHVTRHSDEVLEKLEEIQKEA</sequence>
<evidence type="ECO:0000256" key="2">
    <source>
        <dbReference type="ARBA" id="ARBA00022559"/>
    </source>
</evidence>
<keyword evidence="5" id="KW-1015">Disulfide bond</keyword>
<dbReference type="InterPro" id="IPR050924">
    <property type="entry name" value="Peroxiredoxin_BCP/PrxQ"/>
</dbReference>
<dbReference type="EC" id="1.11.1.24" evidence="1"/>
<dbReference type="Pfam" id="PF00578">
    <property type="entry name" value="AhpC-TSA"/>
    <property type="match status" value="1"/>
</dbReference>
<evidence type="ECO:0000259" key="10">
    <source>
        <dbReference type="PROSITE" id="PS51352"/>
    </source>
</evidence>
<gene>
    <name evidence="11" type="ORF">CTEN210_08450</name>
</gene>
<dbReference type="GO" id="GO:0034599">
    <property type="term" value="P:cellular response to oxidative stress"/>
    <property type="evidence" value="ECO:0007669"/>
    <property type="project" value="TreeGrafter"/>
</dbReference>
<dbReference type="GO" id="GO:0005737">
    <property type="term" value="C:cytoplasm"/>
    <property type="evidence" value="ECO:0007669"/>
    <property type="project" value="TreeGrafter"/>
</dbReference>
<dbReference type="InterPro" id="IPR013766">
    <property type="entry name" value="Thioredoxin_domain"/>
</dbReference>
<evidence type="ECO:0000256" key="5">
    <source>
        <dbReference type="ARBA" id="ARBA00023157"/>
    </source>
</evidence>
<comment type="catalytic activity">
    <reaction evidence="9">
        <text>a hydroperoxide + [thioredoxin]-dithiol = an alcohol + [thioredoxin]-disulfide + H2O</text>
        <dbReference type="Rhea" id="RHEA:62620"/>
        <dbReference type="Rhea" id="RHEA-COMP:10698"/>
        <dbReference type="Rhea" id="RHEA-COMP:10700"/>
        <dbReference type="ChEBI" id="CHEBI:15377"/>
        <dbReference type="ChEBI" id="CHEBI:29950"/>
        <dbReference type="ChEBI" id="CHEBI:30879"/>
        <dbReference type="ChEBI" id="CHEBI:35924"/>
        <dbReference type="ChEBI" id="CHEBI:50058"/>
        <dbReference type="EC" id="1.11.1.24"/>
    </reaction>
</comment>
<dbReference type="InterPro" id="IPR036249">
    <property type="entry name" value="Thioredoxin-like_sf"/>
</dbReference>
<evidence type="ECO:0000256" key="8">
    <source>
        <dbReference type="ARBA" id="ARBA00038489"/>
    </source>
</evidence>
<comment type="caution">
    <text evidence="11">The sequence shown here is derived from an EMBL/GenBank/DDBJ whole genome shotgun (WGS) entry which is preliminary data.</text>
</comment>
<dbReference type="PROSITE" id="PS51352">
    <property type="entry name" value="THIOREDOXIN_2"/>
    <property type="match status" value="1"/>
</dbReference>
<evidence type="ECO:0000256" key="6">
    <source>
        <dbReference type="ARBA" id="ARBA00023284"/>
    </source>
</evidence>
<evidence type="ECO:0000256" key="1">
    <source>
        <dbReference type="ARBA" id="ARBA00013017"/>
    </source>
</evidence>
<dbReference type="PANTHER" id="PTHR42801">
    <property type="entry name" value="THIOREDOXIN-DEPENDENT PEROXIDE REDUCTASE"/>
    <property type="match status" value="1"/>
</dbReference>
<evidence type="ECO:0000313" key="11">
    <source>
        <dbReference type="EMBL" id="GFH51974.1"/>
    </source>
</evidence>
<dbReference type="PROSITE" id="PS51318">
    <property type="entry name" value="TAT"/>
    <property type="match status" value="1"/>
</dbReference>
<dbReference type="Gene3D" id="3.40.30.10">
    <property type="entry name" value="Glutaredoxin"/>
    <property type="match status" value="1"/>
</dbReference>
<feature type="domain" description="Thioredoxin" evidence="10">
    <location>
        <begin position="52"/>
        <end position="206"/>
    </location>
</feature>
<evidence type="ECO:0000256" key="9">
    <source>
        <dbReference type="ARBA" id="ARBA00049091"/>
    </source>
</evidence>
<dbReference type="PANTHER" id="PTHR42801:SF4">
    <property type="entry name" value="AHPC_TSA FAMILY PROTEIN"/>
    <property type="match status" value="1"/>
</dbReference>
<dbReference type="GO" id="GO:0045454">
    <property type="term" value="P:cell redox homeostasis"/>
    <property type="evidence" value="ECO:0007669"/>
    <property type="project" value="TreeGrafter"/>
</dbReference>
<keyword evidence="2" id="KW-0575">Peroxidase</keyword>
<dbReference type="GO" id="GO:0008379">
    <property type="term" value="F:thioredoxin peroxidase activity"/>
    <property type="evidence" value="ECO:0007669"/>
    <property type="project" value="TreeGrafter"/>
</dbReference>
<protein>
    <recommendedName>
        <fullName evidence="1">thioredoxin-dependent peroxiredoxin</fullName>
        <ecNumber evidence="1">1.11.1.24</ecNumber>
    </recommendedName>
    <alternativeName>
        <fullName evidence="7">Thioredoxin peroxidase</fullName>
    </alternativeName>
</protein>
<evidence type="ECO:0000256" key="3">
    <source>
        <dbReference type="ARBA" id="ARBA00022862"/>
    </source>
</evidence>
<keyword evidence="4" id="KW-0560">Oxidoreductase</keyword>
<evidence type="ECO:0000256" key="7">
    <source>
        <dbReference type="ARBA" id="ARBA00032824"/>
    </source>
</evidence>
<dbReference type="AlphaFoldDB" id="A0AAD3CWP8"/>
<dbReference type="EMBL" id="BLLK01000045">
    <property type="protein sequence ID" value="GFH51974.1"/>
    <property type="molecule type" value="Genomic_DNA"/>
</dbReference>
<name>A0AAD3CWP8_9STRA</name>
<keyword evidence="12" id="KW-1185">Reference proteome</keyword>
<dbReference type="CDD" id="cd03017">
    <property type="entry name" value="PRX_BCP"/>
    <property type="match status" value="1"/>
</dbReference>
<evidence type="ECO:0000256" key="4">
    <source>
        <dbReference type="ARBA" id="ARBA00023002"/>
    </source>
</evidence>
<dbReference type="InterPro" id="IPR006311">
    <property type="entry name" value="TAT_signal"/>
</dbReference>
<proteinExistence type="inferred from homology"/>
<dbReference type="SUPFAM" id="SSF52833">
    <property type="entry name" value="Thioredoxin-like"/>
    <property type="match status" value="1"/>
</dbReference>
<dbReference type="InterPro" id="IPR000866">
    <property type="entry name" value="AhpC/TSA"/>
</dbReference>